<dbReference type="Pfam" id="PF03435">
    <property type="entry name" value="Sacchrp_dh_NADP"/>
    <property type="match status" value="1"/>
</dbReference>
<dbReference type="Proteomes" id="UP000027821">
    <property type="component" value="Unassembled WGS sequence"/>
</dbReference>
<protein>
    <recommendedName>
        <fullName evidence="1">Saccharopine dehydrogenase NADP binding domain-containing protein</fullName>
    </recommendedName>
</protein>
<sequence length="347" mass="37885">MGILLYGANGYSGNLITEEALRQGIKPVLAGRNESKIISMATAYKLEYKVFGLENVPKIVSQLEGISLVLNCAGPFAKTAKPLIEACLLAQCHYLDITGELDVFEMAKKYDLQAKDNEVIIMPGVGFDVVPTDCMANHLKAKLPEATHLELAFMNLGGGISHGTLTTMVEGLGKNGAVRENGHIEEVLIGHQGKEIDFGIKKSWTMTIPWGDISTAYTSTGIPNIQVFTAIPKTTFNLLKAQQLINPILQNKWVKGLIKDYVDENITGPTPDQNKNGVSLVYGKVTDKTDREVEARLKGPESYAFTAKLAVLLFSKVLETKDKYGYFTPAKLFGANLVLEVEGVTFI</sequence>
<feature type="domain" description="Saccharopine dehydrogenase NADP binding" evidence="1">
    <location>
        <begin position="3"/>
        <end position="122"/>
    </location>
</feature>
<gene>
    <name evidence="2" type="ORF">EL17_08745</name>
</gene>
<dbReference type="EMBL" id="JMIH01000016">
    <property type="protein sequence ID" value="KEO74212.1"/>
    <property type="molecule type" value="Genomic_DNA"/>
</dbReference>
<keyword evidence="3" id="KW-1185">Reference proteome</keyword>
<accession>A0A074LK80</accession>
<dbReference type="PANTHER" id="PTHR43781">
    <property type="entry name" value="SACCHAROPINE DEHYDROGENASE"/>
    <property type="match status" value="1"/>
</dbReference>
<proteinExistence type="predicted"/>
<organism evidence="2 3">
    <name type="scientific">Anditalea andensis</name>
    <dbReference type="NCBI Taxonomy" id="1048983"/>
    <lineage>
        <taxon>Bacteria</taxon>
        <taxon>Pseudomonadati</taxon>
        <taxon>Bacteroidota</taxon>
        <taxon>Cytophagia</taxon>
        <taxon>Cytophagales</taxon>
        <taxon>Cytophagaceae</taxon>
        <taxon>Anditalea</taxon>
    </lineage>
</organism>
<evidence type="ECO:0000313" key="3">
    <source>
        <dbReference type="Proteomes" id="UP000027821"/>
    </source>
</evidence>
<dbReference type="OrthoDB" id="623995at2"/>
<dbReference type="SUPFAM" id="SSF51735">
    <property type="entry name" value="NAD(P)-binding Rossmann-fold domains"/>
    <property type="match status" value="1"/>
</dbReference>
<evidence type="ECO:0000259" key="1">
    <source>
        <dbReference type="Pfam" id="PF03435"/>
    </source>
</evidence>
<dbReference type="AlphaFoldDB" id="A0A074LK80"/>
<dbReference type="InterPro" id="IPR036291">
    <property type="entry name" value="NAD(P)-bd_dom_sf"/>
</dbReference>
<dbReference type="STRING" id="1048983.EL17_08745"/>
<comment type="caution">
    <text evidence="2">The sequence shown here is derived from an EMBL/GenBank/DDBJ whole genome shotgun (WGS) entry which is preliminary data.</text>
</comment>
<evidence type="ECO:0000313" key="2">
    <source>
        <dbReference type="EMBL" id="KEO74212.1"/>
    </source>
</evidence>
<dbReference type="InterPro" id="IPR005097">
    <property type="entry name" value="Sacchrp_dh_NADP-bd"/>
</dbReference>
<dbReference type="RefSeq" id="WP_035073128.1">
    <property type="nucleotide sequence ID" value="NZ_JMIH01000016.1"/>
</dbReference>
<name>A0A074LK80_9BACT</name>
<dbReference type="eggNOG" id="COG3268">
    <property type="taxonomic scope" value="Bacteria"/>
</dbReference>
<dbReference type="PANTHER" id="PTHR43781:SF1">
    <property type="entry name" value="SACCHAROPINE DEHYDROGENASE"/>
    <property type="match status" value="1"/>
</dbReference>
<reference evidence="2 3" key="1">
    <citation type="submission" date="2014-04" db="EMBL/GenBank/DDBJ databases">
        <title>Characterization and application of a salt tolerant electro-active bacterium.</title>
        <authorList>
            <person name="Yang L."/>
            <person name="Wei S."/>
            <person name="Tay Q.X.M."/>
        </authorList>
    </citation>
    <scope>NUCLEOTIDE SEQUENCE [LARGE SCALE GENOMIC DNA]</scope>
    <source>
        <strain evidence="2 3">LY1</strain>
    </source>
</reference>
<dbReference type="Gene3D" id="3.40.50.720">
    <property type="entry name" value="NAD(P)-binding Rossmann-like Domain"/>
    <property type="match status" value="1"/>
</dbReference>